<feature type="compositionally biased region" description="Polar residues" evidence="3">
    <location>
        <begin position="72"/>
        <end position="85"/>
    </location>
</feature>
<sequence length="528" mass="61653">MSKLDTLLQDGLQSELMLQYHLKTLRKTLKQQLDETKMRQTMDLEKRVHQNSLLLAELDKKSSKKEELNKQKFMNTRRSISMSDLTTRKETSSRKQGPIASSTAWGPSTSWTHGSVGTHICERFASSKSTQVRRKEEDEVECLKKFHAVPVPKHVMKPVYRDMLELKEKERKQSCEHRKQFLLSIQKPFSFYERDKMKKEKLVTTLNQVSQNPKTNCFGKNLLKQNSSMLKASQQDTPCRVGIPKLYTAERAGRKKTEILDVEPSFQPKILHQVPNFSKLHKALLNESLRKIKSNDTTRCQPFFLRTSSLPTRKRRKSLETLQVPTTSNLNRSKSLGALSLMSANTLPIYISDAVRKRCIAVKKSMELRESKNQESMEWLRNYQKRSKALKKTITLHAKLLDPHSSLKEVQAENLQRHRQADKQRTKNYMRELQDMKARVQERPYLFEQVKQRNAKECAEQTYRNKLKKMGLKEEFVEEIGDTIRSDDDTKTSIHSDSSHIREENADDWEKIEDVEKESVKSKREETP</sequence>
<gene>
    <name evidence="4" type="ORF">FQA47_024109</name>
</gene>
<feature type="region of interest" description="Disordered" evidence="3">
    <location>
        <begin position="64"/>
        <end position="110"/>
    </location>
</feature>
<comment type="caution">
    <text evidence="4">The sequence shown here is derived from an EMBL/GenBank/DDBJ whole genome shotgun (WGS) entry which is preliminary data.</text>
</comment>
<evidence type="ECO:0000256" key="3">
    <source>
        <dbReference type="SAM" id="MobiDB-lite"/>
    </source>
</evidence>
<dbReference type="GO" id="GO:0044782">
    <property type="term" value="P:cilium organization"/>
    <property type="evidence" value="ECO:0007669"/>
    <property type="project" value="TreeGrafter"/>
</dbReference>
<name>A0A834CP77_ORYME</name>
<keyword evidence="2" id="KW-0175">Coiled coil</keyword>
<comment type="similarity">
    <text evidence="1">Belongs to the FAM161 family.</text>
</comment>
<dbReference type="PANTHER" id="PTHR21501">
    <property type="entry name" value="PROTEIN FAM-161"/>
    <property type="match status" value="1"/>
</dbReference>
<dbReference type="InterPro" id="IPR019579">
    <property type="entry name" value="FAM161A/B"/>
</dbReference>
<dbReference type="PANTHER" id="PTHR21501:SF4">
    <property type="entry name" value="PROTEIN FAM161B"/>
    <property type="match status" value="1"/>
</dbReference>
<evidence type="ECO:0000256" key="2">
    <source>
        <dbReference type="ARBA" id="ARBA00023054"/>
    </source>
</evidence>
<organism evidence="4 5">
    <name type="scientific">Oryzias melastigma</name>
    <name type="common">Marine medaka</name>
    <dbReference type="NCBI Taxonomy" id="30732"/>
    <lineage>
        <taxon>Eukaryota</taxon>
        <taxon>Metazoa</taxon>
        <taxon>Chordata</taxon>
        <taxon>Craniata</taxon>
        <taxon>Vertebrata</taxon>
        <taxon>Euteleostomi</taxon>
        <taxon>Actinopterygii</taxon>
        <taxon>Neopterygii</taxon>
        <taxon>Teleostei</taxon>
        <taxon>Neoteleostei</taxon>
        <taxon>Acanthomorphata</taxon>
        <taxon>Ovalentaria</taxon>
        <taxon>Atherinomorphae</taxon>
        <taxon>Beloniformes</taxon>
        <taxon>Adrianichthyidae</taxon>
        <taxon>Oryziinae</taxon>
        <taxon>Oryzias</taxon>
    </lineage>
</organism>
<dbReference type="Pfam" id="PF10595">
    <property type="entry name" value="FAM161A_B"/>
    <property type="match status" value="2"/>
</dbReference>
<accession>A0A834CP77</accession>
<evidence type="ECO:0000313" key="5">
    <source>
        <dbReference type="Proteomes" id="UP000646548"/>
    </source>
</evidence>
<evidence type="ECO:0000313" key="4">
    <source>
        <dbReference type="EMBL" id="KAF6732942.1"/>
    </source>
</evidence>
<dbReference type="GO" id="GO:0005856">
    <property type="term" value="C:cytoskeleton"/>
    <property type="evidence" value="ECO:0007669"/>
    <property type="project" value="UniProtKB-ARBA"/>
</dbReference>
<reference evidence="4" key="1">
    <citation type="journal article" name="BMC Genomics">
        <title>Long-read sequencing and de novo genome assembly of marine medaka (Oryzias melastigma).</title>
        <authorList>
            <person name="Liang P."/>
            <person name="Saqib H.S.A."/>
            <person name="Ni X."/>
            <person name="Shen Y."/>
        </authorList>
    </citation>
    <scope>NUCLEOTIDE SEQUENCE</scope>
    <source>
        <strain evidence="4">Bigg-433</strain>
    </source>
</reference>
<dbReference type="Proteomes" id="UP000646548">
    <property type="component" value="Unassembled WGS sequence"/>
</dbReference>
<feature type="compositionally biased region" description="Polar residues" evidence="3">
    <location>
        <begin position="99"/>
        <end position="110"/>
    </location>
</feature>
<protein>
    <submittedName>
        <fullName evidence="4">Protein FAM161B</fullName>
    </submittedName>
</protein>
<dbReference type="AlphaFoldDB" id="A0A834CP77"/>
<feature type="region of interest" description="Disordered" evidence="3">
    <location>
        <begin position="483"/>
        <end position="528"/>
    </location>
</feature>
<dbReference type="EMBL" id="WKFB01000177">
    <property type="protein sequence ID" value="KAF6732942.1"/>
    <property type="molecule type" value="Genomic_DNA"/>
</dbReference>
<dbReference type="GO" id="GO:0005929">
    <property type="term" value="C:cilium"/>
    <property type="evidence" value="ECO:0007669"/>
    <property type="project" value="TreeGrafter"/>
</dbReference>
<evidence type="ECO:0000256" key="1">
    <source>
        <dbReference type="ARBA" id="ARBA00006663"/>
    </source>
</evidence>
<dbReference type="InterPro" id="IPR051655">
    <property type="entry name" value="FAM161"/>
</dbReference>
<proteinExistence type="inferred from homology"/>